<proteinExistence type="predicted"/>
<dbReference type="KEGG" id="vao:FA707_08790"/>
<dbReference type="GO" id="GO:0008081">
    <property type="term" value="F:phosphoric diester hydrolase activity"/>
    <property type="evidence" value="ECO:0007669"/>
    <property type="project" value="InterPro"/>
</dbReference>
<organism evidence="1 2">
    <name type="scientific">Vagococcus zengguangii</name>
    <dbReference type="NCBI Taxonomy" id="2571750"/>
    <lineage>
        <taxon>Bacteria</taxon>
        <taxon>Bacillati</taxon>
        <taxon>Bacillota</taxon>
        <taxon>Bacilli</taxon>
        <taxon>Lactobacillales</taxon>
        <taxon>Enterococcaceae</taxon>
        <taxon>Vagococcus</taxon>
    </lineage>
</organism>
<dbReference type="PANTHER" id="PTHR46211:SF14">
    <property type="entry name" value="GLYCEROPHOSPHODIESTER PHOSPHODIESTERASE"/>
    <property type="match status" value="1"/>
</dbReference>
<name>A0A4D7CZW1_9ENTE</name>
<dbReference type="SUPFAM" id="SSF51695">
    <property type="entry name" value="PLC-like phosphodiesterases"/>
    <property type="match status" value="1"/>
</dbReference>
<dbReference type="GO" id="GO:0006629">
    <property type="term" value="P:lipid metabolic process"/>
    <property type="evidence" value="ECO:0007669"/>
    <property type="project" value="InterPro"/>
</dbReference>
<dbReference type="OrthoDB" id="384721at2"/>
<evidence type="ECO:0000313" key="2">
    <source>
        <dbReference type="Proteomes" id="UP000298615"/>
    </source>
</evidence>
<sequence length="264" mass="29841">MNKKFIILCVTILLLVSVAFNAKTVQKTLREEKLTGHVFSHRGASGEEIEHTFAAYDLAIAYGSKYIEQDLVTSKEGTLFVSHDLSAKKITGVDKQYSDLTDKEIKQLATEDGTSILTLQEVFDKYQDDINYVIELKEGGKQVEAFVDIINQNKLVKNVIVQSFDINAINKMAEKIPEMPRLLLVTNQEKLDEAITLEQVDIVSTNKELMTPSNVEKVHQAKKIYNAWTLDSTAEIKKAIELGADNYFTNYTGKALLLEKKYRK</sequence>
<keyword evidence="2" id="KW-1185">Reference proteome</keyword>
<dbReference type="PROSITE" id="PS51704">
    <property type="entry name" value="GP_PDE"/>
    <property type="match status" value="1"/>
</dbReference>
<dbReference type="CDD" id="cd08556">
    <property type="entry name" value="GDPD"/>
    <property type="match status" value="1"/>
</dbReference>
<dbReference type="Proteomes" id="UP000298615">
    <property type="component" value="Chromosome"/>
</dbReference>
<dbReference type="PANTHER" id="PTHR46211">
    <property type="entry name" value="GLYCEROPHOSPHORYL DIESTER PHOSPHODIESTERASE"/>
    <property type="match status" value="1"/>
</dbReference>
<dbReference type="Pfam" id="PF03009">
    <property type="entry name" value="GDPD"/>
    <property type="match status" value="1"/>
</dbReference>
<evidence type="ECO:0000313" key="1">
    <source>
        <dbReference type="EMBL" id="QCI87056.1"/>
    </source>
</evidence>
<dbReference type="RefSeq" id="WP_136953878.1">
    <property type="nucleotide sequence ID" value="NZ_CP039712.1"/>
</dbReference>
<protein>
    <submittedName>
        <fullName evidence="1">Glycerophosphodiester phosphodiesterase</fullName>
    </submittedName>
</protein>
<dbReference type="AlphaFoldDB" id="A0A4D7CZW1"/>
<dbReference type="EMBL" id="CP039712">
    <property type="protein sequence ID" value="QCI87056.1"/>
    <property type="molecule type" value="Genomic_DNA"/>
</dbReference>
<dbReference type="InterPro" id="IPR017946">
    <property type="entry name" value="PLC-like_Pdiesterase_TIM-brl"/>
</dbReference>
<gene>
    <name evidence="1" type="ORF">FA707_08790</name>
</gene>
<reference evidence="1 2" key="1">
    <citation type="submission" date="2019-04" db="EMBL/GenBank/DDBJ databases">
        <title>Vagococcus sp. nov., isolated from faeces of yaks (Bos grunniens).</title>
        <authorList>
            <person name="Ge Y."/>
        </authorList>
    </citation>
    <scope>NUCLEOTIDE SEQUENCE [LARGE SCALE GENOMIC DNA]</scope>
    <source>
        <strain evidence="1 2">MN-17</strain>
    </source>
</reference>
<accession>A0A4D7CZW1</accession>
<dbReference type="InterPro" id="IPR030395">
    <property type="entry name" value="GP_PDE_dom"/>
</dbReference>
<dbReference type="Gene3D" id="3.20.20.190">
    <property type="entry name" value="Phosphatidylinositol (PI) phosphodiesterase"/>
    <property type="match status" value="1"/>
</dbReference>